<evidence type="ECO:0000313" key="2">
    <source>
        <dbReference type="EMBL" id="KRU23270.1"/>
    </source>
</evidence>
<dbReference type="InterPro" id="IPR007731">
    <property type="entry name" value="DUF669"/>
</dbReference>
<organism evidence="2 3">
    <name type="scientific">Psychrobacter piscatorii</name>
    <dbReference type="NCBI Taxonomy" id="554343"/>
    <lineage>
        <taxon>Bacteria</taxon>
        <taxon>Pseudomonadati</taxon>
        <taxon>Pseudomonadota</taxon>
        <taxon>Gammaproteobacteria</taxon>
        <taxon>Moraxellales</taxon>
        <taxon>Moraxellaceae</taxon>
        <taxon>Psychrobacter</taxon>
    </lineage>
</organism>
<feature type="compositionally biased region" description="Low complexity" evidence="1">
    <location>
        <begin position="150"/>
        <end position="166"/>
    </location>
</feature>
<dbReference type="AlphaFoldDB" id="A0A0T6DUB1"/>
<reference evidence="2 3" key="1">
    <citation type="submission" date="2015-11" db="EMBL/GenBank/DDBJ databases">
        <title>Permanent draft genome of Psychrobacter piscatorii LQ58.</title>
        <authorList>
            <person name="Zhou M."/>
            <person name="Dong B."/>
            <person name="Liu Q."/>
        </authorList>
    </citation>
    <scope>NUCLEOTIDE SEQUENCE [LARGE SCALE GENOMIC DNA]</scope>
    <source>
        <strain evidence="2 3">LQ58</strain>
    </source>
</reference>
<dbReference type="STRING" id="554343.AS194_04895"/>
<sequence length="174" mass="18775">MALLDMQFDQTEIQDAHKSDFDPIPAGTYTAEITRSEIKENNSGSGNRLSLGLKIIDGTHAGRLIFQDITLRNSNQIAQQIGRKQMAQLVSACGKSSVQDSSDLHGIPMEIKVSIRIDKTGQYDPSNEVKKFAAIAGGGRPQFSAQPQVTAQGQPTSAQQPAAAQSDLPPWQRG</sequence>
<feature type="region of interest" description="Disordered" evidence="1">
    <location>
        <begin position="137"/>
        <end position="174"/>
    </location>
</feature>
<protein>
    <recommendedName>
        <fullName evidence="4">DUF669 domain-containing protein</fullName>
    </recommendedName>
</protein>
<evidence type="ECO:0000256" key="1">
    <source>
        <dbReference type="SAM" id="MobiDB-lite"/>
    </source>
</evidence>
<evidence type="ECO:0008006" key="4">
    <source>
        <dbReference type="Google" id="ProtNLM"/>
    </source>
</evidence>
<proteinExistence type="predicted"/>
<dbReference type="Pfam" id="PF05037">
    <property type="entry name" value="DUF669"/>
    <property type="match status" value="1"/>
</dbReference>
<comment type="caution">
    <text evidence="2">The sequence shown here is derived from an EMBL/GenBank/DDBJ whole genome shotgun (WGS) entry which is preliminary data.</text>
</comment>
<gene>
    <name evidence="2" type="ORF">AS194_04895</name>
</gene>
<evidence type="ECO:0000313" key="3">
    <source>
        <dbReference type="Proteomes" id="UP000051202"/>
    </source>
</evidence>
<accession>A0A0T6DUB1</accession>
<name>A0A0T6DUB1_9GAMM</name>
<keyword evidence="3" id="KW-1185">Reference proteome</keyword>
<dbReference type="Proteomes" id="UP000051202">
    <property type="component" value="Unassembled WGS sequence"/>
</dbReference>
<dbReference type="EMBL" id="LNDJ01000047">
    <property type="protein sequence ID" value="KRU23270.1"/>
    <property type="molecule type" value="Genomic_DNA"/>
</dbReference>
<dbReference type="RefSeq" id="WP_058023905.1">
    <property type="nucleotide sequence ID" value="NZ_LNDJ01000047.1"/>
</dbReference>